<sequence length="428" mass="45787">MTATTEFGLPTVVVTPGQETRTTMTVRNDSDIVEAYRFEVVGECAPWTEVEPERLSLYPGTSEQVDVVLRPPRSPSVRAGEVPLGVRVLPTERPDSVAVSETTVLVEPFAEQRAELVPQRRRAWRGARYHVDLHNDGNTPVAVTLTAPETDDQLSYRLAEHPVTVVPGDRVELDLRVRVATVLWFGKAVPWPLRLDASAVAVQDATRHELEGELVQLPVFPRWLLALLAALFALVLMWLLLVRPVVESAAREAADDRAEEIAQAGAGGPSSTAPEGGGAEGGEQQEQQGGASGQGPDQGSGPGSSGQAQQSSSTIEVRTDSGEQGVEAYTVPAGAVFRITDIVLANHQGDEGVLTIDFGDRTVTTIALETFRNQDYHWVTPIDVPAGATVSATVDCARPGTPISGDQAPNCFQVLNVSGELVELPSDN</sequence>
<reference evidence="3 4" key="1">
    <citation type="submission" date="2016-12" db="EMBL/GenBank/DDBJ databases">
        <title>The draft genome sequence of Actinophytocola sp. 11-183.</title>
        <authorList>
            <person name="Wang W."/>
            <person name="Yuan L."/>
        </authorList>
    </citation>
    <scope>NUCLEOTIDE SEQUENCE [LARGE SCALE GENOMIC DNA]</scope>
    <source>
        <strain evidence="3 4">11-183</strain>
    </source>
</reference>
<keyword evidence="4" id="KW-1185">Reference proteome</keyword>
<dbReference type="OrthoDB" id="3444343at2"/>
<dbReference type="RefSeq" id="WP_075125389.1">
    <property type="nucleotide sequence ID" value="NZ_MSIE01000015.1"/>
</dbReference>
<evidence type="ECO:0000313" key="4">
    <source>
        <dbReference type="Proteomes" id="UP000185596"/>
    </source>
</evidence>
<name>A0A1Q8CTC7_9PSEU</name>
<proteinExistence type="predicted"/>
<feature type="region of interest" description="Disordered" evidence="1">
    <location>
        <begin position="257"/>
        <end position="324"/>
    </location>
</feature>
<gene>
    <name evidence="3" type="ORF">BU204_10285</name>
</gene>
<accession>A0A1Q8CTC7</accession>
<comment type="caution">
    <text evidence="3">The sequence shown here is derived from an EMBL/GenBank/DDBJ whole genome shotgun (WGS) entry which is preliminary data.</text>
</comment>
<feature type="compositionally biased region" description="Gly residues" evidence="1">
    <location>
        <begin position="290"/>
        <end position="304"/>
    </location>
</feature>
<dbReference type="STRING" id="1912961.BU204_10285"/>
<feature type="transmembrane region" description="Helical" evidence="2">
    <location>
        <begin position="223"/>
        <end position="242"/>
    </location>
</feature>
<evidence type="ECO:0000256" key="2">
    <source>
        <dbReference type="SAM" id="Phobius"/>
    </source>
</evidence>
<dbReference type="Proteomes" id="UP000185596">
    <property type="component" value="Unassembled WGS sequence"/>
</dbReference>
<keyword evidence="2" id="KW-0812">Transmembrane</keyword>
<organism evidence="3 4">
    <name type="scientific">Actinophytocola xanthii</name>
    <dbReference type="NCBI Taxonomy" id="1912961"/>
    <lineage>
        <taxon>Bacteria</taxon>
        <taxon>Bacillati</taxon>
        <taxon>Actinomycetota</taxon>
        <taxon>Actinomycetes</taxon>
        <taxon>Pseudonocardiales</taxon>
        <taxon>Pseudonocardiaceae</taxon>
    </lineage>
</organism>
<evidence type="ECO:0000313" key="3">
    <source>
        <dbReference type="EMBL" id="OLF17597.1"/>
    </source>
</evidence>
<dbReference type="EMBL" id="MSIE01000015">
    <property type="protein sequence ID" value="OLF17597.1"/>
    <property type="molecule type" value="Genomic_DNA"/>
</dbReference>
<keyword evidence="2" id="KW-0472">Membrane</keyword>
<keyword evidence="2" id="KW-1133">Transmembrane helix</keyword>
<protein>
    <submittedName>
        <fullName evidence="3">Hydrolytic protein</fullName>
    </submittedName>
</protein>
<evidence type="ECO:0000256" key="1">
    <source>
        <dbReference type="SAM" id="MobiDB-lite"/>
    </source>
</evidence>
<dbReference type="AlphaFoldDB" id="A0A1Q8CTC7"/>